<gene>
    <name evidence="2" type="ORF">N0V91_010527</name>
</gene>
<accession>A0A9W8Z711</accession>
<protein>
    <recommendedName>
        <fullName evidence="4">Secreted protein</fullName>
    </recommendedName>
</protein>
<reference evidence="2" key="1">
    <citation type="submission" date="2022-10" db="EMBL/GenBank/DDBJ databases">
        <title>Tapping the CABI collections for fungal endophytes: first genome assemblies for Collariella, Neodidymelliopsis, Ascochyta clinopodiicola, Didymella pomorum, Didymosphaeria variabile, Neocosmospora piperis and Neocucurbitaria cava.</title>
        <authorList>
            <person name="Hill R."/>
        </authorList>
    </citation>
    <scope>NUCLEOTIDE SEQUENCE</scope>
    <source>
        <strain evidence="2">IMI 355091</strain>
    </source>
</reference>
<proteinExistence type="predicted"/>
<evidence type="ECO:0000256" key="1">
    <source>
        <dbReference type="SAM" id="SignalP"/>
    </source>
</evidence>
<comment type="caution">
    <text evidence="2">The sequence shown here is derived from an EMBL/GenBank/DDBJ whole genome shotgun (WGS) entry which is preliminary data.</text>
</comment>
<dbReference type="OrthoDB" id="3737516at2759"/>
<keyword evidence="1" id="KW-0732">Signal</keyword>
<feature type="signal peptide" evidence="1">
    <location>
        <begin position="1"/>
        <end position="20"/>
    </location>
</feature>
<name>A0A9W8Z711_9PLEO</name>
<dbReference type="EMBL" id="JAPEVA010000142">
    <property type="protein sequence ID" value="KAJ4398000.1"/>
    <property type="molecule type" value="Genomic_DNA"/>
</dbReference>
<keyword evidence="3" id="KW-1185">Reference proteome</keyword>
<dbReference type="AlphaFoldDB" id="A0A9W8Z711"/>
<sequence>MFLGLFVPSGLTALFTMTSATPILSKDAAQSVCGTIDLKNGVSQMLFETCNALVEPELDDSIQNAKGYFCQKS</sequence>
<feature type="chain" id="PRO_5040735489" description="Secreted protein" evidence="1">
    <location>
        <begin position="21"/>
        <end position="73"/>
    </location>
</feature>
<evidence type="ECO:0000313" key="2">
    <source>
        <dbReference type="EMBL" id="KAJ4398000.1"/>
    </source>
</evidence>
<evidence type="ECO:0008006" key="4">
    <source>
        <dbReference type="Google" id="ProtNLM"/>
    </source>
</evidence>
<organism evidence="2 3">
    <name type="scientific">Didymella pomorum</name>
    <dbReference type="NCBI Taxonomy" id="749634"/>
    <lineage>
        <taxon>Eukaryota</taxon>
        <taxon>Fungi</taxon>
        <taxon>Dikarya</taxon>
        <taxon>Ascomycota</taxon>
        <taxon>Pezizomycotina</taxon>
        <taxon>Dothideomycetes</taxon>
        <taxon>Pleosporomycetidae</taxon>
        <taxon>Pleosporales</taxon>
        <taxon>Pleosporineae</taxon>
        <taxon>Didymellaceae</taxon>
        <taxon>Didymella</taxon>
    </lineage>
</organism>
<dbReference type="Proteomes" id="UP001140510">
    <property type="component" value="Unassembled WGS sequence"/>
</dbReference>
<evidence type="ECO:0000313" key="3">
    <source>
        <dbReference type="Proteomes" id="UP001140510"/>
    </source>
</evidence>